<dbReference type="Gene3D" id="3.40.50.2000">
    <property type="entry name" value="Glycogen Phosphorylase B"/>
    <property type="match status" value="2"/>
</dbReference>
<evidence type="ECO:0000259" key="2">
    <source>
        <dbReference type="Pfam" id="PF13439"/>
    </source>
</evidence>
<evidence type="ECO:0000259" key="1">
    <source>
        <dbReference type="Pfam" id="PF00534"/>
    </source>
</evidence>
<dbReference type="SUPFAM" id="SSF53756">
    <property type="entry name" value="UDP-Glycosyltransferase/glycogen phosphorylase"/>
    <property type="match status" value="1"/>
</dbReference>
<feature type="domain" description="Glycosyl transferase family 1" evidence="1">
    <location>
        <begin position="274"/>
        <end position="432"/>
    </location>
</feature>
<name>A0ABY5JLP0_9FIRM</name>
<keyword evidence="4" id="KW-1185">Reference proteome</keyword>
<proteinExistence type="predicted"/>
<evidence type="ECO:0000313" key="4">
    <source>
        <dbReference type="Proteomes" id="UP001058016"/>
    </source>
</evidence>
<reference evidence="3 4" key="1">
    <citation type="submission" date="2021-03" db="EMBL/GenBank/DDBJ databases">
        <title>Comparative Genomics and Metabolomics in the genus Turicibacter.</title>
        <authorList>
            <person name="Maki J."/>
            <person name="Looft T."/>
        </authorList>
    </citation>
    <scope>NUCLEOTIDE SEQUENCE [LARGE SCALE GENOMIC DNA]</scope>
    <source>
        <strain evidence="3 4">MMM721</strain>
    </source>
</reference>
<dbReference type="PANTHER" id="PTHR45947:SF3">
    <property type="entry name" value="SULFOQUINOVOSYL TRANSFERASE SQD2"/>
    <property type="match status" value="1"/>
</dbReference>
<gene>
    <name evidence="3" type="ORF">J0J69_06465</name>
</gene>
<organism evidence="3 4">
    <name type="scientific">Turicibacter bilis</name>
    <dbReference type="NCBI Taxonomy" id="2735723"/>
    <lineage>
        <taxon>Bacteria</taxon>
        <taxon>Bacillati</taxon>
        <taxon>Bacillota</taxon>
        <taxon>Erysipelotrichia</taxon>
        <taxon>Erysipelotrichales</taxon>
        <taxon>Turicibacteraceae</taxon>
        <taxon>Turicibacter</taxon>
    </lineage>
</organism>
<dbReference type="InterPro" id="IPR001296">
    <property type="entry name" value="Glyco_trans_1"/>
</dbReference>
<dbReference type="InterPro" id="IPR028098">
    <property type="entry name" value="Glyco_trans_4-like_N"/>
</dbReference>
<dbReference type="PANTHER" id="PTHR45947">
    <property type="entry name" value="SULFOQUINOVOSYL TRANSFERASE SQD2"/>
    <property type="match status" value="1"/>
</dbReference>
<dbReference type="RefSeq" id="WP_212726016.1">
    <property type="nucleotide sequence ID" value="NZ_CP071249.1"/>
</dbReference>
<sequence>MKILHYTLGLPPYRSGGLTKYTYDLMKEQVKNGEDVYLLFPGQLKRNSNETIIKRYKVVNGINVYELINPLPVPLLNGIQNPEAFMQSTDYIVYREFLNSNKIEIINLHTLMGLHKEFLIAAKELTIPIVYTTHDYFGLCLKVNFLDSNSIICEDRNSNKCSNCNLKADSLNKIRILQSKEYRLMKNLGMIDKIKILKSYIKSDKSLDGIGENILLTKYNAQSSNYELLLKYYEEMFTLVDRFIFNSEITKKVYSKYIDIATKGDIVSITHKDIRDNRQKKYLNPYKLRLTYLGPDKPYKGFNLLITAMKILKELGYSNISLNVYGNTSYIGQIDENIKVNGKYVYSDLEKIFKETDLLIVPSRCYETFGFITLEAISYGVPVLLTDKVGSKDILKGNFNKGIIIQDSSEDIVKTLVTLYEDKSLIENMNHNILNDEFNITLSQHYQEINNIYNRILKEKIS</sequence>
<dbReference type="Pfam" id="PF00534">
    <property type="entry name" value="Glycos_transf_1"/>
    <property type="match status" value="1"/>
</dbReference>
<dbReference type="InterPro" id="IPR050194">
    <property type="entry name" value="Glycosyltransferase_grp1"/>
</dbReference>
<dbReference type="EMBL" id="CP071249">
    <property type="protein sequence ID" value="UUF07128.1"/>
    <property type="molecule type" value="Genomic_DNA"/>
</dbReference>
<dbReference type="Pfam" id="PF13439">
    <property type="entry name" value="Glyco_transf_4"/>
    <property type="match status" value="1"/>
</dbReference>
<protein>
    <submittedName>
        <fullName evidence="3">Glycosyltransferase</fullName>
    </submittedName>
</protein>
<dbReference type="Proteomes" id="UP001058016">
    <property type="component" value="Chromosome"/>
</dbReference>
<evidence type="ECO:0000313" key="3">
    <source>
        <dbReference type="EMBL" id="UUF07128.1"/>
    </source>
</evidence>
<accession>A0ABY5JLP0</accession>
<feature type="domain" description="Glycosyltransferase subfamily 4-like N-terminal" evidence="2">
    <location>
        <begin position="16"/>
        <end position="137"/>
    </location>
</feature>